<comment type="caution">
    <text evidence="2">The sequence shown here is derived from an EMBL/GenBank/DDBJ whole genome shotgun (WGS) entry which is preliminary data.</text>
</comment>
<evidence type="ECO:0000313" key="3">
    <source>
        <dbReference type="Proteomes" id="UP001596470"/>
    </source>
</evidence>
<keyword evidence="3" id="KW-1185">Reference proteome</keyword>
<dbReference type="RefSeq" id="WP_382349257.1">
    <property type="nucleotide sequence ID" value="NZ_JBHMBP010000002.1"/>
</dbReference>
<dbReference type="Pfam" id="PF00575">
    <property type="entry name" value="S1"/>
    <property type="match status" value="1"/>
</dbReference>
<reference evidence="3" key="1">
    <citation type="journal article" date="2019" name="Int. J. Syst. Evol. Microbiol.">
        <title>The Global Catalogue of Microorganisms (GCM) 10K type strain sequencing project: providing services to taxonomists for standard genome sequencing and annotation.</title>
        <authorList>
            <consortium name="The Broad Institute Genomics Platform"/>
            <consortium name="The Broad Institute Genome Sequencing Center for Infectious Disease"/>
            <person name="Wu L."/>
            <person name="Ma J."/>
        </authorList>
    </citation>
    <scope>NUCLEOTIDE SEQUENCE [LARGE SCALE GENOMIC DNA]</scope>
    <source>
        <strain evidence="3">KACC 12634</strain>
    </source>
</reference>
<protein>
    <submittedName>
        <fullName evidence="2">S1 RNA-binding domain-containing protein</fullName>
    </submittedName>
</protein>
<dbReference type="Proteomes" id="UP001596470">
    <property type="component" value="Unassembled WGS sequence"/>
</dbReference>
<dbReference type="InterPro" id="IPR012340">
    <property type="entry name" value="NA-bd_OB-fold"/>
</dbReference>
<organism evidence="2 3">
    <name type="scientific">Glycomyces mayteni</name>
    <dbReference type="NCBI Taxonomy" id="543887"/>
    <lineage>
        <taxon>Bacteria</taxon>
        <taxon>Bacillati</taxon>
        <taxon>Actinomycetota</taxon>
        <taxon>Actinomycetes</taxon>
        <taxon>Glycomycetales</taxon>
        <taxon>Glycomycetaceae</taxon>
        <taxon>Glycomyces</taxon>
    </lineage>
</organism>
<dbReference type="InterPro" id="IPR003029">
    <property type="entry name" value="S1_domain"/>
</dbReference>
<dbReference type="SUPFAM" id="SSF50249">
    <property type="entry name" value="Nucleic acid-binding proteins"/>
    <property type="match status" value="1"/>
</dbReference>
<name>A0ABW2D8S5_9ACTN</name>
<dbReference type="Gene3D" id="2.40.50.140">
    <property type="entry name" value="Nucleic acid-binding proteins"/>
    <property type="match status" value="1"/>
</dbReference>
<sequence length="189" mass="20939">MSEYVWPDLGGSRDRAEAAQVWSETLRALPVGTPVAAEVIGRQPFGVFLRFEDHPDAIGLAEITAMPNCGCLELPDLGVRVTGVVIWHAEHNFQVKVRLDAWTRHLDDWSEQVNALGQNILGTVTRPTPFGVFVRISDCVEGLIPAADLPEPDTDAREGFREGQRVSVRLVEMDLIQRRVRLALSEEGS</sequence>
<gene>
    <name evidence="2" type="ORF">ACFQS3_10015</name>
</gene>
<dbReference type="EMBL" id="JBHSYS010000002">
    <property type="protein sequence ID" value="MFC6957527.1"/>
    <property type="molecule type" value="Genomic_DNA"/>
</dbReference>
<dbReference type="SMART" id="SM00316">
    <property type="entry name" value="S1"/>
    <property type="match status" value="1"/>
</dbReference>
<proteinExistence type="predicted"/>
<accession>A0ABW2D8S5</accession>
<evidence type="ECO:0000313" key="2">
    <source>
        <dbReference type="EMBL" id="MFC6957527.1"/>
    </source>
</evidence>
<evidence type="ECO:0000259" key="1">
    <source>
        <dbReference type="PROSITE" id="PS50126"/>
    </source>
</evidence>
<dbReference type="PROSITE" id="PS50126">
    <property type="entry name" value="S1"/>
    <property type="match status" value="1"/>
</dbReference>
<feature type="domain" description="S1 motif" evidence="1">
    <location>
        <begin position="117"/>
        <end position="185"/>
    </location>
</feature>